<gene>
    <name evidence="1" type="ORF">Ga0074812_103286</name>
</gene>
<dbReference type="AlphaFoldDB" id="A0A0S4QJ14"/>
<protein>
    <submittedName>
        <fullName evidence="1">NIPSNAP protein</fullName>
    </submittedName>
</protein>
<organism evidence="1 2">
    <name type="scientific">Parafrankia irregularis</name>
    <dbReference type="NCBI Taxonomy" id="795642"/>
    <lineage>
        <taxon>Bacteria</taxon>
        <taxon>Bacillati</taxon>
        <taxon>Actinomycetota</taxon>
        <taxon>Actinomycetes</taxon>
        <taxon>Frankiales</taxon>
        <taxon>Frankiaceae</taxon>
        <taxon>Parafrankia</taxon>
    </lineage>
</organism>
<evidence type="ECO:0000313" key="1">
    <source>
        <dbReference type="EMBL" id="CUU54796.1"/>
    </source>
</evidence>
<sequence>MNTKVYTHEFIDIKGSNRARYVHHMTANWSPIAQEERNQLCYGVWGVVGTTGRWPQVVNLWEEDGFDGLAAGLQHETSSATFQDPKLEKWWLEAAEYRSGGFDRILVPAPWTRTVSELCADGVRGELYAHEMIRVPRGTAPEFLSVVADEAIPCYTEHGWQLVGAFHTAMADDAECLLLWAIPSWAEWADLEKATLDRSSGAGQWHRRLLDASESRHRFLMRDAPLSPLRIGRQPSRADREEGWQDL</sequence>
<dbReference type="Proteomes" id="UP000198802">
    <property type="component" value="Unassembled WGS sequence"/>
</dbReference>
<dbReference type="RefSeq" id="WP_091272631.1">
    <property type="nucleotide sequence ID" value="NZ_FAOZ01000003.1"/>
</dbReference>
<dbReference type="Gene3D" id="3.30.70.100">
    <property type="match status" value="1"/>
</dbReference>
<accession>A0A0S4QJ14</accession>
<dbReference type="SUPFAM" id="SSF54909">
    <property type="entry name" value="Dimeric alpha+beta barrel"/>
    <property type="match status" value="1"/>
</dbReference>
<evidence type="ECO:0000313" key="2">
    <source>
        <dbReference type="Proteomes" id="UP000198802"/>
    </source>
</evidence>
<keyword evidence="2" id="KW-1185">Reference proteome</keyword>
<name>A0A0S4QJ14_9ACTN</name>
<dbReference type="EMBL" id="FAOZ01000003">
    <property type="protein sequence ID" value="CUU54796.1"/>
    <property type="molecule type" value="Genomic_DNA"/>
</dbReference>
<proteinExistence type="predicted"/>
<dbReference type="InterPro" id="IPR011008">
    <property type="entry name" value="Dimeric_a/b-barrel"/>
</dbReference>
<reference evidence="2" key="1">
    <citation type="submission" date="2015-11" db="EMBL/GenBank/DDBJ databases">
        <authorList>
            <person name="Varghese N."/>
        </authorList>
    </citation>
    <scope>NUCLEOTIDE SEQUENCE [LARGE SCALE GENOMIC DNA]</scope>
    <source>
        <strain evidence="2">DSM 45899</strain>
    </source>
</reference>